<keyword evidence="3" id="KW-1185">Reference proteome</keyword>
<comment type="caution">
    <text evidence="2">The sequence shown here is derived from an EMBL/GenBank/DDBJ whole genome shotgun (WGS) entry which is preliminary data.</text>
</comment>
<feature type="compositionally biased region" description="Basic and acidic residues" evidence="1">
    <location>
        <begin position="70"/>
        <end position="89"/>
    </location>
</feature>
<evidence type="ECO:0000313" key="3">
    <source>
        <dbReference type="Proteomes" id="UP000266723"/>
    </source>
</evidence>
<feature type="region of interest" description="Disordered" evidence="1">
    <location>
        <begin position="64"/>
        <end position="101"/>
    </location>
</feature>
<protein>
    <submittedName>
        <fullName evidence="2">Uncharacterized protein</fullName>
    </submittedName>
</protein>
<name>A0ABQ7DF95_BRACR</name>
<organism evidence="2 3">
    <name type="scientific">Brassica cretica</name>
    <name type="common">Mustard</name>
    <dbReference type="NCBI Taxonomy" id="69181"/>
    <lineage>
        <taxon>Eukaryota</taxon>
        <taxon>Viridiplantae</taxon>
        <taxon>Streptophyta</taxon>
        <taxon>Embryophyta</taxon>
        <taxon>Tracheophyta</taxon>
        <taxon>Spermatophyta</taxon>
        <taxon>Magnoliopsida</taxon>
        <taxon>eudicotyledons</taxon>
        <taxon>Gunneridae</taxon>
        <taxon>Pentapetalae</taxon>
        <taxon>rosids</taxon>
        <taxon>malvids</taxon>
        <taxon>Brassicales</taxon>
        <taxon>Brassicaceae</taxon>
        <taxon>Brassiceae</taxon>
        <taxon>Brassica</taxon>
    </lineage>
</organism>
<feature type="compositionally biased region" description="Basic and acidic residues" evidence="1">
    <location>
        <begin position="29"/>
        <end position="41"/>
    </location>
</feature>
<dbReference type="Proteomes" id="UP000266723">
    <property type="component" value="Unassembled WGS sequence"/>
</dbReference>
<evidence type="ECO:0000313" key="2">
    <source>
        <dbReference type="EMBL" id="KAF3575975.1"/>
    </source>
</evidence>
<gene>
    <name evidence="2" type="ORF">DY000_02030936</name>
</gene>
<evidence type="ECO:0000256" key="1">
    <source>
        <dbReference type="SAM" id="MobiDB-lite"/>
    </source>
</evidence>
<reference evidence="2 3" key="1">
    <citation type="journal article" date="2020" name="BMC Genomics">
        <title>Intraspecific diversification of the crop wild relative Brassica cretica Lam. using demographic model selection.</title>
        <authorList>
            <person name="Kioukis A."/>
            <person name="Michalopoulou V.A."/>
            <person name="Briers L."/>
            <person name="Pirintsos S."/>
            <person name="Studholme D.J."/>
            <person name="Pavlidis P."/>
            <person name="Sarris P.F."/>
        </authorList>
    </citation>
    <scope>NUCLEOTIDE SEQUENCE [LARGE SCALE GENOMIC DNA]</scope>
    <source>
        <strain evidence="3">cv. PFS-1207/04</strain>
        <tissue evidence="2">Leaf</tissue>
    </source>
</reference>
<proteinExistence type="predicted"/>
<sequence length="101" mass="11760">MDYKVPPRSGNRQKDTLLKRNMQNNYYQKDAKQQEGADKGEKLSSIIIHKIKGGYKETLFKKATKTRVSKNKERNYQKEGSSENRDPTTDLRVAAWEKLPD</sequence>
<accession>A0ABQ7DF95</accession>
<dbReference type="EMBL" id="QGKV02000649">
    <property type="protein sequence ID" value="KAF3575975.1"/>
    <property type="molecule type" value="Genomic_DNA"/>
</dbReference>
<feature type="region of interest" description="Disordered" evidence="1">
    <location>
        <begin position="1"/>
        <end position="41"/>
    </location>
</feature>